<evidence type="ECO:0000313" key="1">
    <source>
        <dbReference type="EMBL" id="TVU79874.1"/>
    </source>
</evidence>
<comment type="caution">
    <text evidence="1">The sequence shown here is derived from an EMBL/GenBank/DDBJ whole genome shotgun (WGS) entry which is preliminary data.</text>
</comment>
<sequence>MPATKKSTLQQLSPTGELISDGFLSAAKNHATKAITDGKQPNINKATELLVKSTTVITERYNLPRELRDSLIAATAEVLMIAHKEEIAKASQPAAHDDKAA</sequence>
<dbReference type="Proteomes" id="UP000317938">
    <property type="component" value="Unassembled WGS sequence"/>
</dbReference>
<dbReference type="EMBL" id="VNFF01000034">
    <property type="protein sequence ID" value="TVU79874.1"/>
    <property type="molecule type" value="Genomic_DNA"/>
</dbReference>
<dbReference type="RefSeq" id="WP_145242629.1">
    <property type="nucleotide sequence ID" value="NZ_VNFF01000034.1"/>
</dbReference>
<keyword evidence="2" id="KW-1185">Reference proteome</keyword>
<protein>
    <submittedName>
        <fullName evidence="1">Uncharacterized protein</fullName>
    </submittedName>
</protein>
<evidence type="ECO:0000313" key="2">
    <source>
        <dbReference type="Proteomes" id="UP000317938"/>
    </source>
</evidence>
<reference evidence="1 2" key="1">
    <citation type="submission" date="2019-07" db="EMBL/GenBank/DDBJ databases">
        <title>Diversity of Bacteria from Kongsfjorden, Arctic.</title>
        <authorList>
            <person name="Yu Y."/>
        </authorList>
    </citation>
    <scope>NUCLEOTIDE SEQUENCE [LARGE SCALE GENOMIC DNA]</scope>
    <source>
        <strain evidence="1 2">SM1927</strain>
    </source>
</reference>
<name>A0ABY3F7D6_9GAMM</name>
<gene>
    <name evidence="1" type="ORF">FQP85_22030</name>
</gene>
<accession>A0ABY3F7D6</accession>
<proteinExistence type="predicted"/>
<organism evidence="1 2">
    <name type="scientific">Pseudoalteromonas neustonica</name>
    <dbReference type="NCBI Taxonomy" id="1840331"/>
    <lineage>
        <taxon>Bacteria</taxon>
        <taxon>Pseudomonadati</taxon>
        <taxon>Pseudomonadota</taxon>
        <taxon>Gammaproteobacteria</taxon>
        <taxon>Alteromonadales</taxon>
        <taxon>Pseudoalteromonadaceae</taxon>
        <taxon>Pseudoalteromonas</taxon>
    </lineage>
</organism>